<sequence length="143" mass="15824">LYYKSSNTRAPKLNHLSFVEPILALCPLSGLGQLYTNISYQPNLHKANATQRKEAAALWRGFFPSSILKDSPCISEGVSHLISCKQSFDRATGGCRSPSEPAVSKRNSHQCWAVSEHHTQSSTVSCEPESYRQLSPQKTTTKN</sequence>
<organism evidence="2 3">
    <name type="scientific">Anas platyrhynchos</name>
    <name type="common">Mallard</name>
    <name type="synonym">Anas boschas</name>
    <dbReference type="NCBI Taxonomy" id="8839"/>
    <lineage>
        <taxon>Eukaryota</taxon>
        <taxon>Metazoa</taxon>
        <taxon>Chordata</taxon>
        <taxon>Craniata</taxon>
        <taxon>Vertebrata</taxon>
        <taxon>Euteleostomi</taxon>
        <taxon>Archelosauria</taxon>
        <taxon>Archosauria</taxon>
        <taxon>Dinosauria</taxon>
        <taxon>Saurischia</taxon>
        <taxon>Theropoda</taxon>
        <taxon>Coelurosauria</taxon>
        <taxon>Aves</taxon>
        <taxon>Neognathae</taxon>
        <taxon>Galloanserae</taxon>
        <taxon>Anseriformes</taxon>
        <taxon>Anatidae</taxon>
        <taxon>Anatinae</taxon>
        <taxon>Anas</taxon>
    </lineage>
</organism>
<evidence type="ECO:0000313" key="3">
    <source>
        <dbReference type="Proteomes" id="UP000694400"/>
    </source>
</evidence>
<feature type="region of interest" description="Disordered" evidence="1">
    <location>
        <begin position="119"/>
        <end position="143"/>
    </location>
</feature>
<name>A0A8B9SWK7_ANAPL</name>
<evidence type="ECO:0000313" key="2">
    <source>
        <dbReference type="Ensembl" id="ENSAPLP00020012418.1"/>
    </source>
</evidence>
<evidence type="ECO:0000256" key="1">
    <source>
        <dbReference type="SAM" id="MobiDB-lite"/>
    </source>
</evidence>
<protein>
    <submittedName>
        <fullName evidence="2">Uncharacterized protein</fullName>
    </submittedName>
</protein>
<dbReference type="Ensembl" id="ENSAPLT00020013372.1">
    <property type="protein sequence ID" value="ENSAPLP00020012418.1"/>
    <property type="gene ID" value="ENSAPLG00020009110.1"/>
</dbReference>
<reference evidence="2" key="1">
    <citation type="submission" date="2019-08" db="EMBL/GenBank/DDBJ databases">
        <title>Three high-quality genomes provides insights into domestication of ducks.</title>
        <authorList>
            <person name="Hou Z.C."/>
            <person name="Zhu F."/>
            <person name="Yin Z.T."/>
            <person name="Zhang F."/>
        </authorList>
    </citation>
    <scope>NUCLEOTIDE SEQUENCE [LARGE SCALE GENOMIC DNA]</scope>
</reference>
<dbReference type="AlphaFoldDB" id="A0A8B9SWK7"/>
<dbReference type="Proteomes" id="UP000694400">
    <property type="component" value="Chromosome 21"/>
</dbReference>
<reference evidence="2" key="3">
    <citation type="submission" date="2025-09" db="UniProtKB">
        <authorList>
            <consortium name="Ensembl"/>
        </authorList>
    </citation>
    <scope>IDENTIFICATION</scope>
</reference>
<feature type="compositionally biased region" description="Polar residues" evidence="1">
    <location>
        <begin position="132"/>
        <end position="143"/>
    </location>
</feature>
<proteinExistence type="predicted"/>
<accession>A0A8B9SWK7</accession>
<reference evidence="2" key="2">
    <citation type="submission" date="2025-08" db="UniProtKB">
        <authorList>
            <consortium name="Ensembl"/>
        </authorList>
    </citation>
    <scope>IDENTIFICATION</scope>
</reference>